<dbReference type="InterPro" id="IPR036759">
    <property type="entry name" value="TPK_catalytic_sf"/>
</dbReference>
<dbReference type="Pfam" id="PF04263">
    <property type="entry name" value="TPK_catalytic"/>
    <property type="match status" value="1"/>
</dbReference>
<dbReference type="InterPro" id="IPR007373">
    <property type="entry name" value="Thiamin_PyroPKinase_B1-bd"/>
</dbReference>
<dbReference type="AlphaFoldDB" id="A0A5J4KTP7"/>
<gene>
    <name evidence="7" type="ORF">KDW_51950</name>
</gene>
<reference evidence="7 8" key="1">
    <citation type="submission" date="2019-10" db="EMBL/GenBank/DDBJ databases">
        <title>Dictyobacter vulcani sp. nov., within the class Ktedonobacteria, isolated from soil of volcanic Mt. Zao.</title>
        <authorList>
            <person name="Zheng Y."/>
            <person name="Wang C.M."/>
            <person name="Sakai Y."/>
            <person name="Abe K."/>
            <person name="Yokota A."/>
            <person name="Yabe S."/>
        </authorList>
    </citation>
    <scope>NUCLEOTIDE SEQUENCE [LARGE SCALE GENOMIC DNA]</scope>
    <source>
        <strain evidence="7 8">W12</strain>
    </source>
</reference>
<dbReference type="Gene3D" id="3.40.50.10240">
    <property type="entry name" value="Thiamin pyrophosphokinase, catalytic domain"/>
    <property type="match status" value="1"/>
</dbReference>
<comment type="caution">
    <text evidence="7">The sequence shown here is derived from an EMBL/GenBank/DDBJ whole genome shotgun (WGS) entry which is preliminary data.</text>
</comment>
<keyword evidence="2" id="KW-0547">Nucleotide-binding</keyword>
<dbReference type="SMART" id="SM00983">
    <property type="entry name" value="TPK_B1_binding"/>
    <property type="match status" value="1"/>
</dbReference>
<protein>
    <recommendedName>
        <fullName evidence="5">Thiamine diphosphokinase</fullName>
        <ecNumber evidence="5">2.7.6.2</ecNumber>
    </recommendedName>
</protein>
<dbReference type="RefSeq" id="WP_151758728.1">
    <property type="nucleotide sequence ID" value="NZ_BKZW01000003.1"/>
</dbReference>
<keyword evidence="4" id="KW-0067">ATP-binding</keyword>
<evidence type="ECO:0000256" key="4">
    <source>
        <dbReference type="ARBA" id="ARBA00022840"/>
    </source>
</evidence>
<dbReference type="PANTHER" id="PTHR41299:SF1">
    <property type="entry name" value="THIAMINE PYROPHOSPHOKINASE"/>
    <property type="match status" value="1"/>
</dbReference>
<dbReference type="NCBIfam" id="TIGR01378">
    <property type="entry name" value="thi_PPkinase"/>
    <property type="match status" value="1"/>
</dbReference>
<keyword evidence="1" id="KW-0808">Transferase</keyword>
<keyword evidence="8" id="KW-1185">Reference proteome</keyword>
<dbReference type="GO" id="GO:0016301">
    <property type="term" value="F:kinase activity"/>
    <property type="evidence" value="ECO:0007669"/>
    <property type="project" value="UniProtKB-KW"/>
</dbReference>
<name>A0A5J4KTP7_9CHLR</name>
<feature type="domain" description="Thiamin pyrophosphokinase thiamin-binding" evidence="6">
    <location>
        <begin position="147"/>
        <end position="206"/>
    </location>
</feature>
<dbReference type="SUPFAM" id="SSF63862">
    <property type="entry name" value="Thiamin pyrophosphokinase, substrate-binding domain"/>
    <property type="match status" value="1"/>
</dbReference>
<dbReference type="GO" id="GO:0006772">
    <property type="term" value="P:thiamine metabolic process"/>
    <property type="evidence" value="ECO:0007669"/>
    <property type="project" value="UniProtKB-UniRule"/>
</dbReference>
<dbReference type="GO" id="GO:0004788">
    <property type="term" value="F:thiamine diphosphokinase activity"/>
    <property type="evidence" value="ECO:0007669"/>
    <property type="project" value="UniProtKB-UniRule"/>
</dbReference>
<dbReference type="GO" id="GO:0005524">
    <property type="term" value="F:ATP binding"/>
    <property type="evidence" value="ECO:0007669"/>
    <property type="project" value="UniProtKB-KW"/>
</dbReference>
<proteinExistence type="predicted"/>
<evidence type="ECO:0000259" key="6">
    <source>
        <dbReference type="SMART" id="SM00983"/>
    </source>
</evidence>
<dbReference type="EC" id="2.7.6.2" evidence="5"/>
<evidence type="ECO:0000256" key="3">
    <source>
        <dbReference type="ARBA" id="ARBA00022777"/>
    </source>
</evidence>
<dbReference type="PANTHER" id="PTHR41299">
    <property type="entry name" value="THIAMINE PYROPHOSPHOKINASE"/>
    <property type="match status" value="1"/>
</dbReference>
<organism evidence="7 8">
    <name type="scientific">Dictyobacter vulcani</name>
    <dbReference type="NCBI Taxonomy" id="2607529"/>
    <lineage>
        <taxon>Bacteria</taxon>
        <taxon>Bacillati</taxon>
        <taxon>Chloroflexota</taxon>
        <taxon>Ktedonobacteria</taxon>
        <taxon>Ktedonobacterales</taxon>
        <taxon>Dictyobacteraceae</taxon>
        <taxon>Dictyobacter</taxon>
    </lineage>
</organism>
<dbReference type="EMBL" id="BKZW01000003">
    <property type="protein sequence ID" value="GER91033.1"/>
    <property type="molecule type" value="Genomic_DNA"/>
</dbReference>
<accession>A0A5J4KTP7</accession>
<dbReference type="GO" id="GO:0030975">
    <property type="term" value="F:thiamine binding"/>
    <property type="evidence" value="ECO:0007669"/>
    <property type="project" value="InterPro"/>
</dbReference>
<dbReference type="SUPFAM" id="SSF63999">
    <property type="entry name" value="Thiamin pyrophosphokinase, catalytic domain"/>
    <property type="match status" value="1"/>
</dbReference>
<dbReference type="InterPro" id="IPR007371">
    <property type="entry name" value="TPK_catalytic"/>
</dbReference>
<dbReference type="CDD" id="cd07995">
    <property type="entry name" value="TPK"/>
    <property type="match status" value="1"/>
</dbReference>
<dbReference type="GO" id="GO:0009229">
    <property type="term" value="P:thiamine diphosphate biosynthetic process"/>
    <property type="evidence" value="ECO:0007669"/>
    <property type="project" value="InterPro"/>
</dbReference>
<dbReference type="Proteomes" id="UP000326912">
    <property type="component" value="Unassembled WGS sequence"/>
</dbReference>
<evidence type="ECO:0000256" key="5">
    <source>
        <dbReference type="NCBIfam" id="TIGR01378"/>
    </source>
</evidence>
<evidence type="ECO:0000313" key="8">
    <source>
        <dbReference type="Proteomes" id="UP000326912"/>
    </source>
</evidence>
<dbReference type="InterPro" id="IPR036371">
    <property type="entry name" value="TPK_B1-bd_sf"/>
</dbReference>
<sequence length="213" mass="22520">MHIVIFAGGALRSGPKVQAVLQAADLIIAADSGAATALDYGYIPAVILGDCDSLSPKLLEELQQKGSQLIRASVHKDETDTELALLEARQRGASIITILGAFGGSRIEHGLANIFLLTSFQDIPVRIVDGPSTCWLLSGPASDTISGQTGDFVSLFPMTAEVTAITTTNLAYALKGEILRFGTPRGISNELLEPQASISIEHGLLLLIHTSRE</sequence>
<evidence type="ECO:0000313" key="7">
    <source>
        <dbReference type="EMBL" id="GER91033.1"/>
    </source>
</evidence>
<dbReference type="Pfam" id="PF04265">
    <property type="entry name" value="TPK_B1_binding"/>
    <property type="match status" value="1"/>
</dbReference>
<dbReference type="InterPro" id="IPR053149">
    <property type="entry name" value="TPK"/>
</dbReference>
<dbReference type="InterPro" id="IPR006282">
    <property type="entry name" value="Thi_PPkinase"/>
</dbReference>
<keyword evidence="3 7" id="KW-0418">Kinase</keyword>
<evidence type="ECO:0000256" key="2">
    <source>
        <dbReference type="ARBA" id="ARBA00022741"/>
    </source>
</evidence>
<evidence type="ECO:0000256" key="1">
    <source>
        <dbReference type="ARBA" id="ARBA00022679"/>
    </source>
</evidence>